<protein>
    <recommendedName>
        <fullName evidence="4">DUF2746 domain-containing protein</fullName>
    </recommendedName>
</protein>
<comment type="caution">
    <text evidence="2">The sequence shown here is derived from an EMBL/GenBank/DDBJ whole genome shotgun (WGS) entry which is preliminary data.</text>
</comment>
<dbReference type="Proteomes" id="UP001501153">
    <property type="component" value="Unassembled WGS sequence"/>
</dbReference>
<reference evidence="3" key="1">
    <citation type="journal article" date="2019" name="Int. J. Syst. Evol. Microbiol.">
        <title>The Global Catalogue of Microorganisms (GCM) 10K type strain sequencing project: providing services to taxonomists for standard genome sequencing and annotation.</title>
        <authorList>
            <consortium name="The Broad Institute Genomics Platform"/>
            <consortium name="The Broad Institute Genome Sequencing Center for Infectious Disease"/>
            <person name="Wu L."/>
            <person name="Ma J."/>
        </authorList>
    </citation>
    <scope>NUCLEOTIDE SEQUENCE [LARGE SCALE GENOMIC DNA]</scope>
    <source>
        <strain evidence="3">JCM 17923</strain>
    </source>
</reference>
<gene>
    <name evidence="2" type="ORF">GCM10023185_38330</name>
</gene>
<evidence type="ECO:0000313" key="2">
    <source>
        <dbReference type="EMBL" id="GAA4366886.1"/>
    </source>
</evidence>
<proteinExistence type="predicted"/>
<organism evidence="2 3">
    <name type="scientific">Hymenobacter saemangeumensis</name>
    <dbReference type="NCBI Taxonomy" id="1084522"/>
    <lineage>
        <taxon>Bacteria</taxon>
        <taxon>Pseudomonadati</taxon>
        <taxon>Bacteroidota</taxon>
        <taxon>Cytophagia</taxon>
        <taxon>Cytophagales</taxon>
        <taxon>Hymenobacteraceae</taxon>
        <taxon>Hymenobacter</taxon>
    </lineage>
</organism>
<keyword evidence="1" id="KW-0812">Transmembrane</keyword>
<keyword evidence="1" id="KW-0472">Membrane</keyword>
<keyword evidence="1" id="KW-1133">Transmembrane helix</keyword>
<keyword evidence="3" id="KW-1185">Reference proteome</keyword>
<evidence type="ECO:0000256" key="1">
    <source>
        <dbReference type="SAM" id="Phobius"/>
    </source>
</evidence>
<feature type="transmembrane region" description="Helical" evidence="1">
    <location>
        <begin position="6"/>
        <end position="24"/>
    </location>
</feature>
<evidence type="ECO:0000313" key="3">
    <source>
        <dbReference type="Proteomes" id="UP001501153"/>
    </source>
</evidence>
<dbReference type="EMBL" id="BAABGZ010000076">
    <property type="protein sequence ID" value="GAA4366886.1"/>
    <property type="molecule type" value="Genomic_DNA"/>
</dbReference>
<sequence>MEFSAETVASIVLGLMGFLLVRVMRQLDKTVETLTGEVAGLKEDRKAQAQLNDFLSDRVGKLEDENGRLHRILTALDKIIYARLGVDIHEL</sequence>
<evidence type="ECO:0008006" key="4">
    <source>
        <dbReference type="Google" id="ProtNLM"/>
    </source>
</evidence>
<accession>A0ABP8IQH3</accession>
<name>A0ABP8IQH3_9BACT</name>